<dbReference type="GO" id="GO:0035657">
    <property type="term" value="C:eRF1 methyltransferase complex"/>
    <property type="evidence" value="ECO:0007669"/>
    <property type="project" value="TreeGrafter"/>
</dbReference>
<dbReference type="InterPro" id="IPR029063">
    <property type="entry name" value="SAM-dependent_MTases_sf"/>
</dbReference>
<organism evidence="5 6">
    <name type="scientific">Rhizobium leguminosarum</name>
    <dbReference type="NCBI Taxonomy" id="384"/>
    <lineage>
        <taxon>Bacteria</taxon>
        <taxon>Pseudomonadati</taxon>
        <taxon>Pseudomonadota</taxon>
        <taxon>Alphaproteobacteria</taxon>
        <taxon>Hyphomicrobiales</taxon>
        <taxon>Rhizobiaceae</taxon>
        <taxon>Rhizobium/Agrobacterium group</taxon>
        <taxon>Rhizobium</taxon>
    </lineage>
</organism>
<keyword evidence="1" id="KW-0489">Methyltransferase</keyword>
<feature type="domain" description="Methyltransferase small" evidence="4">
    <location>
        <begin position="136"/>
        <end position="217"/>
    </location>
</feature>
<evidence type="ECO:0000256" key="2">
    <source>
        <dbReference type="ARBA" id="ARBA00022679"/>
    </source>
</evidence>
<dbReference type="InterPro" id="IPR007848">
    <property type="entry name" value="Small_mtfrase_dom"/>
</dbReference>
<dbReference type="PANTHER" id="PTHR45875:SF1">
    <property type="entry name" value="METHYLTRANSFERASE N6AMT1"/>
    <property type="match status" value="1"/>
</dbReference>
<dbReference type="RefSeq" id="WP_065282961.1">
    <property type="nucleotide sequence ID" value="NZ_CP016287.1"/>
</dbReference>
<dbReference type="CDD" id="cd02440">
    <property type="entry name" value="AdoMet_MTases"/>
    <property type="match status" value="1"/>
</dbReference>
<evidence type="ECO:0000256" key="3">
    <source>
        <dbReference type="ARBA" id="ARBA00022691"/>
    </source>
</evidence>
<dbReference type="PANTHER" id="PTHR45875">
    <property type="entry name" value="METHYLTRANSFERASE N6AMT1"/>
    <property type="match status" value="1"/>
</dbReference>
<dbReference type="OrthoDB" id="9800643at2"/>
<evidence type="ECO:0000313" key="5">
    <source>
        <dbReference type="EMBL" id="ANP89311.1"/>
    </source>
</evidence>
<reference evidence="5 6" key="1">
    <citation type="submission" date="2016-06" db="EMBL/GenBank/DDBJ databases">
        <title>Microsymbionts genomes from the relict species Vavilovia formosa.</title>
        <authorList>
            <person name="Chirak E."/>
            <person name="Kimeklis A."/>
            <person name="Andronov E."/>
        </authorList>
    </citation>
    <scope>NUCLEOTIDE SEQUENCE [LARGE SCALE GENOMIC DNA]</scope>
    <source>
        <strain evidence="5 6">Vaf10</strain>
        <plasmid evidence="6">Plasmid unnamed1</plasmid>
    </source>
</reference>
<dbReference type="GO" id="GO:0032259">
    <property type="term" value="P:methylation"/>
    <property type="evidence" value="ECO:0007669"/>
    <property type="project" value="UniProtKB-KW"/>
</dbReference>
<dbReference type="EMBL" id="CP016287">
    <property type="protein sequence ID" value="ANP89311.1"/>
    <property type="molecule type" value="Genomic_DNA"/>
</dbReference>
<gene>
    <name evidence="5" type="ORF">BA011_26440</name>
</gene>
<evidence type="ECO:0000256" key="1">
    <source>
        <dbReference type="ARBA" id="ARBA00022603"/>
    </source>
</evidence>
<dbReference type="AlphaFoldDB" id="A0A1B1CHU1"/>
<proteinExistence type="predicted"/>
<accession>A0A1B1CHU1</accession>
<evidence type="ECO:0000259" key="4">
    <source>
        <dbReference type="Pfam" id="PF05175"/>
    </source>
</evidence>
<geneLocation type="plasmid" evidence="5 6">
    <name>unnamed1</name>
</geneLocation>
<keyword evidence="2" id="KW-0808">Transferase</keyword>
<evidence type="ECO:0000313" key="6">
    <source>
        <dbReference type="Proteomes" id="UP000092691"/>
    </source>
</evidence>
<dbReference type="InterPro" id="IPR052190">
    <property type="entry name" value="Euk-Arch_PrmC-MTase"/>
</dbReference>
<name>A0A1B1CHU1_RHILE</name>
<sequence length="369" mass="40138">MLRRLTSASLGDALREVCELLEFAGIRDILACFDPLHPRHAHWVAARAAAPLEFQPLIDLFQLGGSATDRDLAVIPQNTLETLRMEGLLKRTGGTNSWWLGGLVLMPVQGLWLLCHMNKPNPTLYFGDDSIGLALRLSATPGQTVLDLCAGPGIQSLRSAQMGAWVTSVEVNPVAAALARLNAAANGLSDLIEVRVGNLYDVLSNERFDRIVANPPLLPIPDDLPYPFVGHGGPDGLRITRRIIEGLPERLNPRGNARLIGTTLSDGYLPLCLGDLEQMAQRLHLNVQMYITAHHVLNDGAVYFEGLAATCASTGDISGEAARATYRAFLDERGATHLCAYFLHIVIGEGRLELIDVAEEPSNDLWFTL</sequence>
<keyword evidence="5" id="KW-0614">Plasmid</keyword>
<dbReference type="GO" id="GO:0008276">
    <property type="term" value="F:protein methyltransferase activity"/>
    <property type="evidence" value="ECO:0007669"/>
    <property type="project" value="TreeGrafter"/>
</dbReference>
<dbReference type="SUPFAM" id="SSF53335">
    <property type="entry name" value="S-adenosyl-L-methionine-dependent methyltransferases"/>
    <property type="match status" value="1"/>
</dbReference>
<dbReference type="Gene3D" id="3.40.50.150">
    <property type="entry name" value="Vaccinia Virus protein VP39"/>
    <property type="match status" value="1"/>
</dbReference>
<keyword evidence="3" id="KW-0949">S-adenosyl-L-methionine</keyword>
<dbReference type="Pfam" id="PF05175">
    <property type="entry name" value="MTS"/>
    <property type="match status" value="1"/>
</dbReference>
<dbReference type="GO" id="GO:0008757">
    <property type="term" value="F:S-adenosylmethionine-dependent methyltransferase activity"/>
    <property type="evidence" value="ECO:0007669"/>
    <property type="project" value="TreeGrafter"/>
</dbReference>
<protein>
    <recommendedName>
        <fullName evidence="4">Methyltransferase small domain-containing protein</fullName>
    </recommendedName>
</protein>
<dbReference type="Proteomes" id="UP000092691">
    <property type="component" value="Plasmid unnamed1"/>
</dbReference>